<sequence>MATYIYPHDLGTEPWNQNHMTFQARTIIGARGGAGSTNGAGNAPAFGGKLGEVVLPIPTGLNISYQQGWDQAQVGFTSAAAAGNFGSDLEVLQEKMAANDWGGSINAILGALDKPITAMQNVAAERLGMGGGVTDETSGAGVSPEATGFLMTSPPAQSIAQAAQYHMGKRAIDQTMISYSGPGFRNFSFNFSFKPLSEAESIVVNQLINFF</sequence>
<protein>
    <submittedName>
        <fullName evidence="1">Uncharacterized protein</fullName>
    </submittedName>
</protein>
<gene>
    <name evidence="1" type="ORF">METZ01_LOCUS458815</name>
</gene>
<reference evidence="1" key="1">
    <citation type="submission" date="2018-05" db="EMBL/GenBank/DDBJ databases">
        <authorList>
            <person name="Lanie J.A."/>
            <person name="Ng W.-L."/>
            <person name="Kazmierczak K.M."/>
            <person name="Andrzejewski T.M."/>
            <person name="Davidsen T.M."/>
            <person name="Wayne K.J."/>
            <person name="Tettelin H."/>
            <person name="Glass J.I."/>
            <person name="Rusch D."/>
            <person name="Podicherti R."/>
            <person name="Tsui H.-C.T."/>
            <person name="Winkler M.E."/>
        </authorList>
    </citation>
    <scope>NUCLEOTIDE SEQUENCE</scope>
</reference>
<accession>A0A383AEC7</accession>
<organism evidence="1">
    <name type="scientific">marine metagenome</name>
    <dbReference type="NCBI Taxonomy" id="408172"/>
    <lineage>
        <taxon>unclassified sequences</taxon>
        <taxon>metagenomes</taxon>
        <taxon>ecological metagenomes</taxon>
    </lineage>
</organism>
<proteinExistence type="predicted"/>
<name>A0A383AEC7_9ZZZZ</name>
<dbReference type="AlphaFoldDB" id="A0A383AEC7"/>
<evidence type="ECO:0000313" key="1">
    <source>
        <dbReference type="EMBL" id="SVE05961.1"/>
    </source>
</evidence>
<feature type="non-terminal residue" evidence="1">
    <location>
        <position position="211"/>
    </location>
</feature>
<dbReference type="EMBL" id="UINC01191353">
    <property type="protein sequence ID" value="SVE05961.1"/>
    <property type="molecule type" value="Genomic_DNA"/>
</dbReference>